<dbReference type="AlphaFoldDB" id="A0A0E0CPW7"/>
<reference evidence="1" key="2">
    <citation type="submission" date="2018-05" db="EMBL/GenBank/DDBJ databases">
        <title>OmerRS3 (Oryza meridionalis Reference Sequence Version 3).</title>
        <authorList>
            <person name="Zhang J."/>
            <person name="Kudrna D."/>
            <person name="Lee S."/>
            <person name="Talag J."/>
            <person name="Welchert J."/>
            <person name="Wing R.A."/>
        </authorList>
    </citation>
    <scope>NUCLEOTIDE SEQUENCE [LARGE SCALE GENOMIC DNA]</scope>
    <source>
        <strain evidence="1">cv. OR44</strain>
    </source>
</reference>
<organism evidence="1">
    <name type="scientific">Oryza meridionalis</name>
    <dbReference type="NCBI Taxonomy" id="40149"/>
    <lineage>
        <taxon>Eukaryota</taxon>
        <taxon>Viridiplantae</taxon>
        <taxon>Streptophyta</taxon>
        <taxon>Embryophyta</taxon>
        <taxon>Tracheophyta</taxon>
        <taxon>Spermatophyta</taxon>
        <taxon>Magnoliopsida</taxon>
        <taxon>Liliopsida</taxon>
        <taxon>Poales</taxon>
        <taxon>Poaceae</taxon>
        <taxon>BOP clade</taxon>
        <taxon>Oryzoideae</taxon>
        <taxon>Oryzeae</taxon>
        <taxon>Oryzinae</taxon>
        <taxon>Oryza</taxon>
    </lineage>
</organism>
<dbReference type="Proteomes" id="UP000008021">
    <property type="component" value="Chromosome 2"/>
</dbReference>
<evidence type="ECO:0000313" key="2">
    <source>
        <dbReference type="Proteomes" id="UP000008021"/>
    </source>
</evidence>
<dbReference type="HOGENOM" id="CLU_2642252_0_0_1"/>
<evidence type="ECO:0000313" key="1">
    <source>
        <dbReference type="EnsemblPlants" id="OMERI02G27370.1"/>
    </source>
</evidence>
<accession>A0A0E0CPW7</accession>
<reference evidence="1" key="1">
    <citation type="submission" date="2015-04" db="UniProtKB">
        <authorList>
            <consortium name="EnsemblPlants"/>
        </authorList>
    </citation>
    <scope>IDENTIFICATION</scope>
</reference>
<keyword evidence="2" id="KW-1185">Reference proteome</keyword>
<dbReference type="EnsemblPlants" id="OMERI02G27370.1">
    <property type="protein sequence ID" value="OMERI02G27370.1"/>
    <property type="gene ID" value="OMERI02G27370"/>
</dbReference>
<dbReference type="Gramene" id="OMERI02G27370.1">
    <property type="protein sequence ID" value="OMERI02G27370.1"/>
    <property type="gene ID" value="OMERI02G27370"/>
</dbReference>
<sequence>MSSLAATWAAAWATTMTRTLSTVNGDSLIPSMDYHAYIREDIIKDIFLHHQVKIALRCRAINLQPSDTDTTSSPKRD</sequence>
<proteinExistence type="predicted"/>
<protein>
    <submittedName>
        <fullName evidence="1">Uncharacterized protein</fullName>
    </submittedName>
</protein>
<name>A0A0E0CPW7_9ORYZ</name>